<evidence type="ECO:0000259" key="1">
    <source>
        <dbReference type="Pfam" id="PF26107"/>
    </source>
</evidence>
<sequence>MDFRANHPGANGNVKYKNFNFSRIISVNDDGVKVGREYGLDYDELWNGVVPLDIEIKSDLDKDAKERVRRDYGMADNEDKILMTERAAFVWIMLNQWKIRYSGNKDFLQDNYLLELKNEEMLKKYGAIP</sequence>
<evidence type="ECO:0000313" key="3">
    <source>
        <dbReference type="Proteomes" id="UP000255169"/>
    </source>
</evidence>
<accession>A0A380S9S2</accession>
<gene>
    <name evidence="2" type="ORF">NCTC10476_03707</name>
</gene>
<organism evidence="2 3">
    <name type="scientific">Yersinia ruckeri</name>
    <dbReference type="NCBI Taxonomy" id="29486"/>
    <lineage>
        <taxon>Bacteria</taxon>
        <taxon>Pseudomonadati</taxon>
        <taxon>Pseudomonadota</taxon>
        <taxon>Gammaproteobacteria</taxon>
        <taxon>Enterobacterales</taxon>
        <taxon>Yersiniaceae</taxon>
        <taxon>Yersinia</taxon>
    </lineage>
</organism>
<dbReference type="RefSeq" id="WP_115369996.1">
    <property type="nucleotide sequence ID" value="NZ_UHJG01000004.1"/>
</dbReference>
<evidence type="ECO:0000313" key="2">
    <source>
        <dbReference type="EMBL" id="SUQ37577.1"/>
    </source>
</evidence>
<protein>
    <recommendedName>
        <fullName evidence="1">DNA-binding transcriptional repressor CapW C-terminal dimerisation domain-containing protein</fullName>
    </recommendedName>
</protein>
<dbReference type="AlphaFoldDB" id="A0A380S9S2"/>
<name>A0A380S9S2_YERRU</name>
<dbReference type="EMBL" id="UHJG01000004">
    <property type="protein sequence ID" value="SUQ37577.1"/>
    <property type="molecule type" value="Genomic_DNA"/>
</dbReference>
<dbReference type="InterPro" id="IPR059020">
    <property type="entry name" value="CapW_CTD"/>
</dbReference>
<feature type="domain" description="DNA-binding transcriptional repressor CapW C-terminal dimerisation" evidence="1">
    <location>
        <begin position="50"/>
        <end position="120"/>
    </location>
</feature>
<keyword evidence="3" id="KW-1185">Reference proteome</keyword>
<dbReference type="Proteomes" id="UP000255169">
    <property type="component" value="Unassembled WGS sequence"/>
</dbReference>
<proteinExistence type="predicted"/>
<reference evidence="2 3" key="1">
    <citation type="submission" date="2018-06" db="EMBL/GenBank/DDBJ databases">
        <authorList>
            <consortium name="Pathogen Informatics"/>
            <person name="Doyle S."/>
        </authorList>
    </citation>
    <scope>NUCLEOTIDE SEQUENCE [LARGE SCALE GENOMIC DNA]</scope>
    <source>
        <strain evidence="2 3">NCTC10476</strain>
    </source>
</reference>
<dbReference type="Pfam" id="PF26107">
    <property type="entry name" value="BrxR_CTD"/>
    <property type="match status" value="1"/>
</dbReference>